<dbReference type="Gene3D" id="1.25.40.20">
    <property type="entry name" value="Ankyrin repeat-containing domain"/>
    <property type="match status" value="4"/>
</dbReference>
<keyword evidence="1" id="KW-0040">ANK repeat</keyword>
<dbReference type="SUPFAM" id="SSF48403">
    <property type="entry name" value="Ankyrin repeat"/>
    <property type="match status" value="2"/>
</dbReference>
<feature type="repeat" description="ANK" evidence="1">
    <location>
        <begin position="238"/>
        <end position="260"/>
    </location>
</feature>
<dbReference type="AlphaFoldDB" id="A0AAN9T770"/>
<accession>A0AAN9T770</accession>
<evidence type="ECO:0000313" key="2">
    <source>
        <dbReference type="EMBL" id="KAK7576142.1"/>
    </source>
</evidence>
<dbReference type="Pfam" id="PF12796">
    <property type="entry name" value="Ank_2"/>
    <property type="match status" value="3"/>
</dbReference>
<dbReference type="EMBL" id="JBBCAQ010000036">
    <property type="protein sequence ID" value="KAK7576142.1"/>
    <property type="molecule type" value="Genomic_DNA"/>
</dbReference>
<reference evidence="2 3" key="1">
    <citation type="submission" date="2024-03" db="EMBL/GenBank/DDBJ databases">
        <title>Adaptation during the transition from Ophiocordyceps entomopathogen to insect associate is accompanied by gene loss and intensified selection.</title>
        <authorList>
            <person name="Ward C.M."/>
            <person name="Onetto C.A."/>
            <person name="Borneman A.R."/>
        </authorList>
    </citation>
    <scope>NUCLEOTIDE SEQUENCE [LARGE SCALE GENOMIC DNA]</scope>
    <source>
        <strain evidence="2">AWRI1</strain>
        <tissue evidence="2">Single Adult Female</tissue>
    </source>
</reference>
<dbReference type="PANTHER" id="PTHR24118">
    <property type="entry name" value="POTE ANKYRIN DOMAIN"/>
    <property type="match status" value="1"/>
</dbReference>
<feature type="repeat" description="ANK" evidence="1">
    <location>
        <begin position="171"/>
        <end position="203"/>
    </location>
</feature>
<dbReference type="Proteomes" id="UP001367676">
    <property type="component" value="Unassembled WGS sequence"/>
</dbReference>
<dbReference type="PROSITE" id="PS50088">
    <property type="entry name" value="ANK_REPEAT"/>
    <property type="match status" value="5"/>
</dbReference>
<evidence type="ECO:0000313" key="3">
    <source>
        <dbReference type="Proteomes" id="UP001367676"/>
    </source>
</evidence>
<organism evidence="2 3">
    <name type="scientific">Parthenolecanium corni</name>
    <dbReference type="NCBI Taxonomy" id="536013"/>
    <lineage>
        <taxon>Eukaryota</taxon>
        <taxon>Metazoa</taxon>
        <taxon>Ecdysozoa</taxon>
        <taxon>Arthropoda</taxon>
        <taxon>Hexapoda</taxon>
        <taxon>Insecta</taxon>
        <taxon>Pterygota</taxon>
        <taxon>Neoptera</taxon>
        <taxon>Paraneoptera</taxon>
        <taxon>Hemiptera</taxon>
        <taxon>Sternorrhyncha</taxon>
        <taxon>Coccoidea</taxon>
        <taxon>Coccidae</taxon>
        <taxon>Parthenolecanium</taxon>
    </lineage>
</organism>
<comment type="caution">
    <text evidence="2">The sequence shown here is derived from an EMBL/GenBank/DDBJ whole genome shotgun (WGS) entry which is preliminary data.</text>
</comment>
<gene>
    <name evidence="2" type="ORF">V9T40_012428</name>
</gene>
<feature type="repeat" description="ANK" evidence="1">
    <location>
        <begin position="25"/>
        <end position="59"/>
    </location>
</feature>
<keyword evidence="3" id="KW-1185">Reference proteome</keyword>
<protein>
    <submittedName>
        <fullName evidence="2">Uncharacterized protein</fullName>
    </submittedName>
</protein>
<sequence length="309" mass="34508">MTRQAERDHKALCENGCDVNARTLRGETALHVAVSRQEFNTEMIDLLLSKGCNADIQDNLGRQTALHMFIKKHVMATELNDDLRNVFQTLAEATDVNIADRRLKTPLHSIASSKKADLKFLQILIDQKADANLQNDRGETALHEALEKNNEAAAEALATTADANLYLETKYKETPLHIAARKNMHKIVPLLLKHGSPVNAQDLYGNTALHLAASKGYKEVVRILVENGDIQLNVSNKEGLTPLHLAVESGFIYTVEILLKADSCDLSARTKRCETALDLAQQEYRRRSQPEMTEVLSREIQRRSCGKTC</sequence>
<dbReference type="PANTHER" id="PTHR24118:SF99">
    <property type="entry name" value="POTE ANKYRIN DOMAIN FAMILY MEMBER 3C-RELATED"/>
    <property type="match status" value="1"/>
</dbReference>
<feature type="repeat" description="ANK" evidence="1">
    <location>
        <begin position="102"/>
        <end position="136"/>
    </location>
</feature>
<dbReference type="SMART" id="SM00248">
    <property type="entry name" value="ANK"/>
    <property type="match status" value="6"/>
</dbReference>
<name>A0AAN9T770_9HEMI</name>
<dbReference type="InterPro" id="IPR036770">
    <property type="entry name" value="Ankyrin_rpt-contain_sf"/>
</dbReference>
<dbReference type="PROSITE" id="PS50297">
    <property type="entry name" value="ANK_REP_REGION"/>
    <property type="match status" value="4"/>
</dbReference>
<proteinExistence type="predicted"/>
<feature type="repeat" description="ANK" evidence="1">
    <location>
        <begin position="204"/>
        <end position="228"/>
    </location>
</feature>
<dbReference type="InterPro" id="IPR002110">
    <property type="entry name" value="Ankyrin_rpt"/>
</dbReference>
<evidence type="ECO:0000256" key="1">
    <source>
        <dbReference type="PROSITE-ProRule" id="PRU00023"/>
    </source>
</evidence>